<dbReference type="Proteomes" id="UP000198346">
    <property type="component" value="Unassembled WGS sequence"/>
</dbReference>
<feature type="region of interest" description="Disordered" evidence="1">
    <location>
        <begin position="90"/>
        <end position="128"/>
    </location>
</feature>
<feature type="chain" id="PRO_5012783014" description="CopL family metal-binding regulatory protein" evidence="2">
    <location>
        <begin position="28"/>
        <end position="128"/>
    </location>
</feature>
<keyword evidence="4" id="KW-1185">Reference proteome</keyword>
<reference evidence="3 4" key="1">
    <citation type="submission" date="2017-07" db="EMBL/GenBank/DDBJ databases">
        <authorList>
            <person name="Sun Z.S."/>
            <person name="Albrecht U."/>
            <person name="Echele G."/>
            <person name="Lee C.C."/>
        </authorList>
    </citation>
    <scope>NUCLEOTIDE SEQUENCE [LARGE SCALE GENOMIC DNA]</scope>
    <source>
        <strain evidence="3 4">CGMCC 1.12710</strain>
    </source>
</reference>
<dbReference type="EMBL" id="FZQA01000001">
    <property type="protein sequence ID" value="SNT67552.1"/>
    <property type="molecule type" value="Genomic_DNA"/>
</dbReference>
<dbReference type="AlphaFoldDB" id="A0A239PIB3"/>
<sequence>MRLGKPVLIALVAFAAAVVLAPAAAVAANLAACARHDGTAQAGPGAHDCAHGAEGRGAVGDGSCCDEGARAGVAACLVSCNAVILPALPTAGLPSGGGDRAGLSDEARAGLAIQPPAPPPRRAGRSIC</sequence>
<gene>
    <name evidence="3" type="ORF">SAMN06297382_0042</name>
</gene>
<evidence type="ECO:0000256" key="1">
    <source>
        <dbReference type="SAM" id="MobiDB-lite"/>
    </source>
</evidence>
<name>A0A239PIB3_9PROT</name>
<evidence type="ECO:0008006" key="5">
    <source>
        <dbReference type="Google" id="ProtNLM"/>
    </source>
</evidence>
<proteinExistence type="predicted"/>
<evidence type="ECO:0000256" key="2">
    <source>
        <dbReference type="SAM" id="SignalP"/>
    </source>
</evidence>
<keyword evidence="2" id="KW-0732">Signal</keyword>
<evidence type="ECO:0000313" key="4">
    <source>
        <dbReference type="Proteomes" id="UP000198346"/>
    </source>
</evidence>
<accession>A0A239PIB3</accession>
<feature type="signal peptide" evidence="2">
    <location>
        <begin position="1"/>
        <end position="27"/>
    </location>
</feature>
<evidence type="ECO:0000313" key="3">
    <source>
        <dbReference type="EMBL" id="SNT67552.1"/>
    </source>
</evidence>
<organism evidence="3 4">
    <name type="scientific">Amphiplicatus metriothermophilus</name>
    <dbReference type="NCBI Taxonomy" id="1519374"/>
    <lineage>
        <taxon>Bacteria</taxon>
        <taxon>Pseudomonadati</taxon>
        <taxon>Pseudomonadota</taxon>
        <taxon>Alphaproteobacteria</taxon>
        <taxon>Parvularculales</taxon>
        <taxon>Parvularculaceae</taxon>
        <taxon>Amphiplicatus</taxon>
    </lineage>
</organism>
<dbReference type="RefSeq" id="WP_143265902.1">
    <property type="nucleotide sequence ID" value="NZ_FZQA01000001.1"/>
</dbReference>
<protein>
    <recommendedName>
        <fullName evidence="5">CopL family metal-binding regulatory protein</fullName>
    </recommendedName>
</protein>